<dbReference type="Gene3D" id="1.20.1250.20">
    <property type="entry name" value="MFS general substrate transporter like domains"/>
    <property type="match status" value="2"/>
</dbReference>
<feature type="transmembrane region" description="Helical" evidence="2">
    <location>
        <begin position="399"/>
        <end position="423"/>
    </location>
</feature>
<feature type="region of interest" description="Disordered" evidence="1">
    <location>
        <begin position="250"/>
        <end position="271"/>
    </location>
</feature>
<dbReference type="Proteomes" id="UP000295302">
    <property type="component" value="Unassembled WGS sequence"/>
</dbReference>
<dbReference type="InterPro" id="IPR036259">
    <property type="entry name" value="MFS_trans_sf"/>
</dbReference>
<feature type="transmembrane region" description="Helical" evidence="2">
    <location>
        <begin position="317"/>
        <end position="337"/>
    </location>
</feature>
<feature type="transmembrane region" description="Helical" evidence="2">
    <location>
        <begin position="118"/>
        <end position="138"/>
    </location>
</feature>
<accession>A0A4R4YSU0</accession>
<feature type="transmembrane region" description="Helical" evidence="2">
    <location>
        <begin position="349"/>
        <end position="366"/>
    </location>
</feature>
<keyword evidence="2" id="KW-1133">Transmembrane helix</keyword>
<organism evidence="3 4">
    <name type="scientific">Nonomuraea terrae</name>
    <dbReference type="NCBI Taxonomy" id="2530383"/>
    <lineage>
        <taxon>Bacteria</taxon>
        <taxon>Bacillati</taxon>
        <taxon>Actinomycetota</taxon>
        <taxon>Actinomycetes</taxon>
        <taxon>Streptosporangiales</taxon>
        <taxon>Streptosporangiaceae</taxon>
        <taxon>Nonomuraea</taxon>
    </lineage>
</organism>
<dbReference type="PANTHER" id="PTHR23537:SF1">
    <property type="entry name" value="SUGAR TRANSPORTER"/>
    <property type="match status" value="1"/>
</dbReference>
<reference evidence="3 4" key="1">
    <citation type="submission" date="2019-03" db="EMBL/GenBank/DDBJ databases">
        <title>Draft genome sequences of novel Actinobacteria.</title>
        <authorList>
            <person name="Sahin N."/>
            <person name="Ay H."/>
            <person name="Saygin H."/>
        </authorList>
    </citation>
    <scope>NUCLEOTIDE SEQUENCE [LARGE SCALE GENOMIC DNA]</scope>
    <source>
        <strain evidence="3 4">CH32</strain>
    </source>
</reference>
<proteinExistence type="predicted"/>
<gene>
    <name evidence="3" type="ORF">E1286_15460</name>
</gene>
<feature type="transmembrane region" description="Helical" evidence="2">
    <location>
        <begin position="206"/>
        <end position="223"/>
    </location>
</feature>
<sequence>MAHRPRPLRPPGAPHRDRPRLSRRPAVTRSSQDAGLRDHASRRSAARRALWQAAGLSLGVAAALGLGRFAYGLLVPGMRTALGWSLAQAGAMTTANGAGYLAGALVTAAVTRRLGLSVTFRAGMILTSVSLAATAVSGEAAAQVVLRAVAGLGCALVFVTGGVLAGRLATRSGSASPIGVYYAGGGLGIVLSGAVVPFVAPDRWQLVWLGFGLAALAGTAIGWRAALSAGAKTDAPGRVCAEVDEAAARSHPPRPARMGKGVVRPRPPRPAVGEGAARPHLARLWRIAVVYALFGAGYLAYLTFLSEFLAGQRASPFQVALTWTVVGVSALVAPALWNRPIAAWRDARALAVLLAVQAVAATAPLAGAAPLLSAIAFGLTLMVIPSAVTALVRATVPEAAWTGVLGALTVVFAAGQTAGPWVAGALADLTTPGMALAWNAALCGCAALVALTWQATEPHHRASTGTAPGT</sequence>
<feature type="transmembrane region" description="Helical" evidence="2">
    <location>
        <begin position="178"/>
        <end position="200"/>
    </location>
</feature>
<feature type="transmembrane region" description="Helical" evidence="2">
    <location>
        <begin position="284"/>
        <end position="305"/>
    </location>
</feature>
<dbReference type="EMBL" id="SMKQ01000038">
    <property type="protein sequence ID" value="TDD48316.1"/>
    <property type="molecule type" value="Genomic_DNA"/>
</dbReference>
<feature type="region of interest" description="Disordered" evidence="1">
    <location>
        <begin position="1"/>
        <end position="40"/>
    </location>
</feature>
<feature type="transmembrane region" description="Helical" evidence="2">
    <location>
        <begin position="144"/>
        <end position="166"/>
    </location>
</feature>
<name>A0A4R4YSU0_9ACTN</name>
<feature type="transmembrane region" description="Helical" evidence="2">
    <location>
        <begin position="372"/>
        <end position="392"/>
    </location>
</feature>
<comment type="caution">
    <text evidence="3">The sequence shown here is derived from an EMBL/GenBank/DDBJ whole genome shotgun (WGS) entry which is preliminary data.</text>
</comment>
<evidence type="ECO:0000256" key="2">
    <source>
        <dbReference type="SAM" id="Phobius"/>
    </source>
</evidence>
<dbReference type="SUPFAM" id="SSF103473">
    <property type="entry name" value="MFS general substrate transporter"/>
    <property type="match status" value="1"/>
</dbReference>
<evidence type="ECO:0000313" key="4">
    <source>
        <dbReference type="Proteomes" id="UP000295302"/>
    </source>
</evidence>
<keyword evidence="2" id="KW-0472">Membrane</keyword>
<feature type="transmembrane region" description="Helical" evidence="2">
    <location>
        <begin position="435"/>
        <end position="453"/>
    </location>
</feature>
<protein>
    <submittedName>
        <fullName evidence="3">YbfB/YjiJ family MFS transporter</fullName>
    </submittedName>
</protein>
<keyword evidence="4" id="KW-1185">Reference proteome</keyword>
<feature type="transmembrane region" description="Helical" evidence="2">
    <location>
        <begin position="49"/>
        <end position="71"/>
    </location>
</feature>
<feature type="transmembrane region" description="Helical" evidence="2">
    <location>
        <begin position="91"/>
        <end position="111"/>
    </location>
</feature>
<dbReference type="PANTHER" id="PTHR23537">
    <property type="match status" value="1"/>
</dbReference>
<dbReference type="AlphaFoldDB" id="A0A4R4YSU0"/>
<evidence type="ECO:0000256" key="1">
    <source>
        <dbReference type="SAM" id="MobiDB-lite"/>
    </source>
</evidence>
<dbReference type="OrthoDB" id="9797953at2"/>
<dbReference type="GO" id="GO:0005886">
    <property type="term" value="C:plasma membrane"/>
    <property type="evidence" value="ECO:0007669"/>
    <property type="project" value="TreeGrafter"/>
</dbReference>
<dbReference type="InterPro" id="IPR010645">
    <property type="entry name" value="MFS_4"/>
</dbReference>
<evidence type="ECO:0000313" key="3">
    <source>
        <dbReference type="EMBL" id="TDD48316.1"/>
    </source>
</evidence>
<dbReference type="Pfam" id="PF06779">
    <property type="entry name" value="MFS_4"/>
    <property type="match status" value="2"/>
</dbReference>
<keyword evidence="2" id="KW-0812">Transmembrane</keyword>